<dbReference type="Proteomes" id="UP001187346">
    <property type="component" value="Unassembled WGS sequence"/>
</dbReference>
<reference evidence="1 2" key="1">
    <citation type="submission" date="2023-10" db="EMBL/GenBank/DDBJ databases">
        <title>Characterization of rhizosphere-enriched actinobacteria from wheat plants lab-grown on chernevaya soil.</title>
        <authorList>
            <person name="Tikhonova E.N."/>
            <person name="Konopkin A."/>
            <person name="Kravchenko I.K."/>
        </authorList>
    </citation>
    <scope>NUCLEOTIDE SEQUENCE [LARGE SCALE GENOMIC DNA]</scope>
    <source>
        <strain evidence="1 2">RR29</strain>
    </source>
</reference>
<evidence type="ECO:0000313" key="1">
    <source>
        <dbReference type="EMBL" id="MDV7221020.1"/>
    </source>
</evidence>
<comment type="caution">
    <text evidence="1">The sequence shown here is derived from an EMBL/GenBank/DDBJ whole genome shotgun (WGS) entry which is preliminary data.</text>
</comment>
<keyword evidence="2" id="KW-1185">Reference proteome</keyword>
<dbReference type="EMBL" id="JAWMAJ010000153">
    <property type="protein sequence ID" value="MDV7221020.1"/>
    <property type="molecule type" value="Genomic_DNA"/>
</dbReference>
<protein>
    <submittedName>
        <fullName evidence="1">Uncharacterized protein</fullName>
    </submittedName>
</protein>
<proteinExistence type="predicted"/>
<evidence type="ECO:0000313" key="2">
    <source>
        <dbReference type="Proteomes" id="UP001187346"/>
    </source>
</evidence>
<dbReference type="Pfam" id="PF21848">
    <property type="entry name" value="DUF6907"/>
    <property type="match status" value="1"/>
</dbReference>
<accession>A0ABU4FK77</accession>
<sequence length="236" mass="26176">MTAGLEQFGPTETFPCDENSEAFAVVRLAVEVSRDQLRTALAIGHAELNGTPPLDDMAVRDIRREVEGHLAAAATISLYRETESVVSRVNEAGILPVIDAAIERAYRPRREPDRVQRPVYGDGTVTVETQDHGEIVIDEPSWCLGHDDEPIGYRADVTHKGPWEAAEFAGVEFLPAGISWAPFSELHPEPYPVADVWEFPPMDPDELRELAALVGSQAGRLYRLANQVDRLRRDQP</sequence>
<dbReference type="RefSeq" id="WP_317774421.1">
    <property type="nucleotide sequence ID" value="NZ_JAWMAJ010000153.1"/>
</dbReference>
<gene>
    <name evidence="1" type="ORF">R5A26_34295</name>
</gene>
<dbReference type="InterPro" id="IPR054202">
    <property type="entry name" value="DUF6907"/>
</dbReference>
<name>A0ABU4FK77_9ACTN</name>
<organism evidence="1 2">
    <name type="scientific">Streptomyces prunicolor</name>
    <dbReference type="NCBI Taxonomy" id="67348"/>
    <lineage>
        <taxon>Bacteria</taxon>
        <taxon>Bacillati</taxon>
        <taxon>Actinomycetota</taxon>
        <taxon>Actinomycetes</taxon>
        <taxon>Kitasatosporales</taxon>
        <taxon>Streptomycetaceae</taxon>
        <taxon>Streptomyces</taxon>
    </lineage>
</organism>